<dbReference type="Proteomes" id="UP001240171">
    <property type="component" value="Unassembled WGS sequence"/>
</dbReference>
<dbReference type="Gene3D" id="3.40.630.30">
    <property type="match status" value="1"/>
</dbReference>
<dbReference type="RefSeq" id="WP_305024230.1">
    <property type="nucleotide sequence ID" value="NZ_JAUQTB010000005.1"/>
</dbReference>
<comment type="caution">
    <text evidence="2">The sequence shown here is derived from an EMBL/GenBank/DDBJ whole genome shotgun (WGS) entry which is preliminary data.</text>
</comment>
<proteinExistence type="predicted"/>
<dbReference type="EMBL" id="JAUQTB010000005">
    <property type="protein sequence ID" value="MDO7907031.1"/>
    <property type="molecule type" value="Genomic_DNA"/>
</dbReference>
<dbReference type="PANTHER" id="PTHR43792">
    <property type="entry name" value="GNAT FAMILY, PUTATIVE (AFU_ORTHOLOGUE AFUA_3G00765)-RELATED-RELATED"/>
    <property type="match status" value="1"/>
</dbReference>
<name>A0ABT9CH92_9BACL</name>
<dbReference type="InterPro" id="IPR000182">
    <property type="entry name" value="GNAT_dom"/>
</dbReference>
<dbReference type="PROSITE" id="PS51186">
    <property type="entry name" value="GNAT"/>
    <property type="match status" value="1"/>
</dbReference>
<evidence type="ECO:0000259" key="1">
    <source>
        <dbReference type="PROSITE" id="PS51186"/>
    </source>
</evidence>
<accession>A0ABT9CH92</accession>
<dbReference type="Pfam" id="PF13302">
    <property type="entry name" value="Acetyltransf_3"/>
    <property type="match status" value="1"/>
</dbReference>
<keyword evidence="3" id="KW-1185">Reference proteome</keyword>
<dbReference type="SUPFAM" id="SSF55729">
    <property type="entry name" value="Acyl-CoA N-acyltransferases (Nat)"/>
    <property type="match status" value="1"/>
</dbReference>
<gene>
    <name evidence="2" type="ORF">Q5741_11450</name>
</gene>
<evidence type="ECO:0000313" key="3">
    <source>
        <dbReference type="Proteomes" id="UP001240171"/>
    </source>
</evidence>
<organism evidence="2 3">
    <name type="scientific">Paenibacillus lacisoli</name>
    <dbReference type="NCBI Taxonomy" id="3064525"/>
    <lineage>
        <taxon>Bacteria</taxon>
        <taxon>Bacillati</taxon>
        <taxon>Bacillota</taxon>
        <taxon>Bacilli</taxon>
        <taxon>Bacillales</taxon>
        <taxon>Paenibacillaceae</taxon>
        <taxon>Paenibacillus</taxon>
    </lineage>
</organism>
<dbReference type="InterPro" id="IPR016181">
    <property type="entry name" value="Acyl_CoA_acyltransferase"/>
</dbReference>
<sequence length="209" mass="23789">MTWPTKLADHDKNRLQPELILTKSSIREVQPVLHHPLLTLMLLSGADYERLLDMVSHPEVIRYVNRASQPLPIRARKLVMQIKDSALTMQSLHFGIWEKATGKFAGLVSFQFWNELTGEAQVGYILGRDWWGRGYATASLKLLLQFGFSRLGLHDVEARCHPDNSASLRVLVKNGLTFGRVIAPYAEGDGGVPVHVYKLTRNQWMRQKM</sequence>
<dbReference type="InterPro" id="IPR051531">
    <property type="entry name" value="N-acetyltransferase"/>
</dbReference>
<protein>
    <submittedName>
        <fullName evidence="2">GNAT family N-acetyltransferase</fullName>
    </submittedName>
</protein>
<feature type="domain" description="N-acetyltransferase" evidence="1">
    <location>
        <begin position="47"/>
        <end position="209"/>
    </location>
</feature>
<dbReference type="PANTHER" id="PTHR43792:SF1">
    <property type="entry name" value="N-ACETYLTRANSFERASE DOMAIN-CONTAINING PROTEIN"/>
    <property type="match status" value="1"/>
</dbReference>
<evidence type="ECO:0000313" key="2">
    <source>
        <dbReference type="EMBL" id="MDO7907031.1"/>
    </source>
</evidence>
<reference evidence="2 3" key="1">
    <citation type="submission" date="2023-07" db="EMBL/GenBank/DDBJ databases">
        <title>Paenibacillus sp. JX-17 nov. isolated from soil.</title>
        <authorList>
            <person name="Wan Y."/>
            <person name="Liu B."/>
        </authorList>
    </citation>
    <scope>NUCLEOTIDE SEQUENCE [LARGE SCALE GENOMIC DNA]</scope>
    <source>
        <strain evidence="2 3">JX-17</strain>
    </source>
</reference>